<evidence type="ECO:0000256" key="1">
    <source>
        <dbReference type="ARBA" id="ARBA00006484"/>
    </source>
</evidence>
<feature type="region of interest" description="Disordered" evidence="3">
    <location>
        <begin position="1"/>
        <end position="28"/>
    </location>
</feature>
<dbReference type="Proteomes" id="UP001219037">
    <property type="component" value="Chromosome"/>
</dbReference>
<evidence type="ECO:0000259" key="4">
    <source>
        <dbReference type="SMART" id="SM00822"/>
    </source>
</evidence>
<evidence type="ECO:0000256" key="3">
    <source>
        <dbReference type="SAM" id="MobiDB-lite"/>
    </source>
</evidence>
<comment type="similarity">
    <text evidence="1">Belongs to the short-chain dehydrogenases/reductases (SDR) family.</text>
</comment>
<keyword evidence="2" id="KW-0560">Oxidoreductase</keyword>
<feature type="domain" description="Ketoreductase" evidence="4">
    <location>
        <begin position="40"/>
        <end position="217"/>
    </location>
</feature>
<dbReference type="PANTHER" id="PTHR42760:SF115">
    <property type="entry name" value="3-OXOACYL-[ACYL-CARRIER-PROTEIN] REDUCTASE FABG"/>
    <property type="match status" value="1"/>
</dbReference>
<dbReference type="Pfam" id="PF13561">
    <property type="entry name" value="adh_short_C2"/>
    <property type="match status" value="1"/>
</dbReference>
<dbReference type="EMBL" id="CP121252">
    <property type="protein sequence ID" value="WFP16999.1"/>
    <property type="molecule type" value="Genomic_DNA"/>
</dbReference>
<dbReference type="InterPro" id="IPR036291">
    <property type="entry name" value="NAD(P)-bd_dom_sf"/>
</dbReference>
<protein>
    <submittedName>
        <fullName evidence="5">SDR family oxidoreductase</fullName>
    </submittedName>
</protein>
<sequence>MERFPRGALETSLKSQKSDPFQRQGSEAHVSTDLFSLQGKRILVTGGGRGLGRALAEGLHNAGGQIALVSRTPEQVDAAARSIGSRAVGLPGDVGTEDPAKLLDRVESVLDGPVDVVLHAAGIQHRQPAEEFDRSAWEQLLHVNLTAPFLLSQEIGRRQLVDGRHGSHIFIGSVTSRNFVPNVAAYMATKSGIDGVTRSLSGEWSGSGVRANAIGPGYFRTEMTEPLFRDKERYQKMLDRIPMGRFGNPEELVGAAVFLASDAASYVTGQMLMVDGGWTTY</sequence>
<accession>A0ABY8H775</accession>
<dbReference type="PRINTS" id="PR00081">
    <property type="entry name" value="GDHRDH"/>
</dbReference>
<dbReference type="PANTHER" id="PTHR42760">
    <property type="entry name" value="SHORT-CHAIN DEHYDROGENASES/REDUCTASES FAMILY MEMBER"/>
    <property type="match status" value="1"/>
</dbReference>
<dbReference type="Gene3D" id="3.40.50.720">
    <property type="entry name" value="NAD(P)-binding Rossmann-like Domain"/>
    <property type="match status" value="1"/>
</dbReference>
<dbReference type="SMART" id="SM00822">
    <property type="entry name" value="PKS_KR"/>
    <property type="match status" value="1"/>
</dbReference>
<dbReference type="SUPFAM" id="SSF51735">
    <property type="entry name" value="NAD(P)-binding Rossmann-fold domains"/>
    <property type="match status" value="1"/>
</dbReference>
<evidence type="ECO:0000313" key="5">
    <source>
        <dbReference type="EMBL" id="WFP16999.1"/>
    </source>
</evidence>
<keyword evidence="6" id="KW-1185">Reference proteome</keyword>
<dbReference type="RefSeq" id="WP_278158211.1">
    <property type="nucleotide sequence ID" value="NZ_CP121252.1"/>
</dbReference>
<proteinExistence type="inferred from homology"/>
<organism evidence="5 6">
    <name type="scientific">Citricoccus muralis</name>
    <dbReference type="NCBI Taxonomy" id="169134"/>
    <lineage>
        <taxon>Bacteria</taxon>
        <taxon>Bacillati</taxon>
        <taxon>Actinomycetota</taxon>
        <taxon>Actinomycetes</taxon>
        <taxon>Micrococcales</taxon>
        <taxon>Micrococcaceae</taxon>
        <taxon>Citricoccus</taxon>
    </lineage>
</organism>
<dbReference type="PRINTS" id="PR00080">
    <property type="entry name" value="SDRFAMILY"/>
</dbReference>
<reference evidence="5 6" key="1">
    <citation type="submission" date="2023-04" db="EMBL/GenBank/DDBJ databases">
        <title>Funneling lignin-derived compounds into biodiesel using alkali-halophilic Citricoccus sp. P2.</title>
        <authorList>
            <person name="Luo C.-B."/>
        </authorList>
    </citation>
    <scope>NUCLEOTIDE SEQUENCE [LARGE SCALE GENOMIC DNA]</scope>
    <source>
        <strain evidence="5 6">P2</strain>
    </source>
</reference>
<dbReference type="InterPro" id="IPR002347">
    <property type="entry name" value="SDR_fam"/>
</dbReference>
<evidence type="ECO:0000313" key="6">
    <source>
        <dbReference type="Proteomes" id="UP001219037"/>
    </source>
</evidence>
<dbReference type="InterPro" id="IPR057326">
    <property type="entry name" value="KR_dom"/>
</dbReference>
<gene>
    <name evidence="5" type="ORF">P8192_02415</name>
</gene>
<evidence type="ECO:0000256" key="2">
    <source>
        <dbReference type="ARBA" id="ARBA00023002"/>
    </source>
</evidence>
<name>A0ABY8H775_9MICC</name>
<feature type="compositionally biased region" description="Polar residues" evidence="3">
    <location>
        <begin position="12"/>
        <end position="25"/>
    </location>
</feature>